<feature type="chain" id="PRO_5021026367" evidence="2">
    <location>
        <begin position="24"/>
        <end position="131"/>
    </location>
</feature>
<accession>A0A4S5BBU6</accession>
<evidence type="ECO:0000256" key="2">
    <source>
        <dbReference type="SAM" id="SignalP"/>
    </source>
</evidence>
<evidence type="ECO:0000313" key="3">
    <source>
        <dbReference type="EMBL" id="THJ29389.1"/>
    </source>
</evidence>
<organism evidence="3 4">
    <name type="scientific">Candidatus Frankia alpina</name>
    <dbReference type="NCBI Taxonomy" id="2699483"/>
    <lineage>
        <taxon>Bacteria</taxon>
        <taxon>Bacillati</taxon>
        <taxon>Actinomycetota</taxon>
        <taxon>Actinomycetes</taxon>
        <taxon>Frankiales</taxon>
        <taxon>Frankiaceae</taxon>
        <taxon>Frankia</taxon>
    </lineage>
</organism>
<comment type="caution">
    <text evidence="3">The sequence shown here is derived from an EMBL/GenBank/DDBJ whole genome shotgun (WGS) entry which is preliminary data.</text>
</comment>
<dbReference type="Proteomes" id="UP000305282">
    <property type="component" value="Unassembled WGS sequence"/>
</dbReference>
<sequence>MTGRRRAALVNVVLATTAGPAAAARGTAPGTAPGDVPGDAVPRGVLSVPARWAAAEDVVPSAVAWGPVVEEGPWQPAASPATTAQAAATGAEITSVRLLGRMMAIMPSGPREPAWGGGVSATTAGAGREIQ</sequence>
<proteinExistence type="predicted"/>
<feature type="signal peptide" evidence="2">
    <location>
        <begin position="1"/>
        <end position="23"/>
    </location>
</feature>
<reference evidence="3 4" key="1">
    <citation type="submission" date="2019-04" db="EMBL/GenBank/DDBJ databases">
        <title>Draft genome sequences for three unisolated Alnus-infective Frankia Sp+ strains, AgTrS, AiOr and AvVan, the first sequenced Frankia strains able to sporulate in-planta.</title>
        <authorList>
            <person name="Bethencourt L."/>
            <person name="Vautrin F."/>
            <person name="Taib N."/>
            <person name="Dubost A."/>
            <person name="Castro-Garcia L."/>
            <person name="Imbaud O."/>
            <person name="Abrouk D."/>
            <person name="Fournier P."/>
            <person name="Briolay J."/>
            <person name="Nguyen A."/>
            <person name="Normand P."/>
            <person name="Fernandez M.P."/>
            <person name="Brochier-Armanet C."/>
            <person name="Herrera-Belaroussi A."/>
        </authorList>
    </citation>
    <scope>NUCLEOTIDE SEQUENCE [LARGE SCALE GENOMIC DNA]</scope>
    <source>
        <strain evidence="3 4">AvVan</strain>
    </source>
</reference>
<feature type="compositionally biased region" description="Low complexity" evidence="1">
    <location>
        <begin position="120"/>
        <end position="131"/>
    </location>
</feature>
<keyword evidence="4" id="KW-1185">Reference proteome</keyword>
<dbReference type="EMBL" id="SSXH01001036">
    <property type="protein sequence ID" value="THJ29389.1"/>
    <property type="molecule type" value="Genomic_DNA"/>
</dbReference>
<keyword evidence="2" id="KW-0732">Signal</keyword>
<evidence type="ECO:0000313" key="4">
    <source>
        <dbReference type="Proteomes" id="UP000305282"/>
    </source>
</evidence>
<feature type="region of interest" description="Disordered" evidence="1">
    <location>
        <begin position="109"/>
        <end position="131"/>
    </location>
</feature>
<evidence type="ECO:0000256" key="1">
    <source>
        <dbReference type="SAM" id="MobiDB-lite"/>
    </source>
</evidence>
<dbReference type="AlphaFoldDB" id="A0A4S5BBU6"/>
<name>A0A4S5BBU6_9ACTN</name>
<gene>
    <name evidence="3" type="ORF">E7Y31_22895</name>
</gene>
<protein>
    <submittedName>
        <fullName evidence="3">Uncharacterized protein</fullName>
    </submittedName>
</protein>